<accession>A0AAD8EK98</accession>
<dbReference type="Proteomes" id="UP001233999">
    <property type="component" value="Unassembled WGS sequence"/>
</dbReference>
<keyword evidence="2" id="KW-1185">Reference proteome</keyword>
<feature type="non-terminal residue" evidence="1">
    <location>
        <position position="1"/>
    </location>
</feature>
<evidence type="ECO:0000313" key="1">
    <source>
        <dbReference type="EMBL" id="KAJ9593353.1"/>
    </source>
</evidence>
<name>A0AAD8EK98_DIPPU</name>
<reference evidence="1" key="1">
    <citation type="journal article" date="2023" name="IScience">
        <title>Live-bearing cockroach genome reveals convergent evolutionary mechanisms linked to viviparity in insects and beyond.</title>
        <authorList>
            <person name="Fouks B."/>
            <person name="Harrison M.C."/>
            <person name="Mikhailova A.A."/>
            <person name="Marchal E."/>
            <person name="English S."/>
            <person name="Carruthers M."/>
            <person name="Jennings E.C."/>
            <person name="Chiamaka E.L."/>
            <person name="Frigard R.A."/>
            <person name="Pippel M."/>
            <person name="Attardo G.M."/>
            <person name="Benoit J.B."/>
            <person name="Bornberg-Bauer E."/>
            <person name="Tobe S.S."/>
        </authorList>
    </citation>
    <scope>NUCLEOTIDE SEQUENCE</scope>
    <source>
        <strain evidence="1">Stay&amp;Tobe</strain>
    </source>
</reference>
<organism evidence="1 2">
    <name type="scientific">Diploptera punctata</name>
    <name type="common">Pacific beetle cockroach</name>
    <dbReference type="NCBI Taxonomy" id="6984"/>
    <lineage>
        <taxon>Eukaryota</taxon>
        <taxon>Metazoa</taxon>
        <taxon>Ecdysozoa</taxon>
        <taxon>Arthropoda</taxon>
        <taxon>Hexapoda</taxon>
        <taxon>Insecta</taxon>
        <taxon>Pterygota</taxon>
        <taxon>Neoptera</taxon>
        <taxon>Polyneoptera</taxon>
        <taxon>Dictyoptera</taxon>
        <taxon>Blattodea</taxon>
        <taxon>Blaberoidea</taxon>
        <taxon>Blaberidae</taxon>
        <taxon>Diplopterinae</taxon>
        <taxon>Diploptera</taxon>
    </lineage>
</organism>
<reference evidence="1" key="2">
    <citation type="submission" date="2023-05" db="EMBL/GenBank/DDBJ databases">
        <authorList>
            <person name="Fouks B."/>
        </authorList>
    </citation>
    <scope>NUCLEOTIDE SEQUENCE</scope>
    <source>
        <strain evidence="1">Stay&amp;Tobe</strain>
        <tissue evidence="1">Testes</tissue>
    </source>
</reference>
<dbReference type="EMBL" id="JASPKZ010003445">
    <property type="protein sequence ID" value="KAJ9593353.1"/>
    <property type="molecule type" value="Genomic_DNA"/>
</dbReference>
<evidence type="ECO:0000313" key="2">
    <source>
        <dbReference type="Proteomes" id="UP001233999"/>
    </source>
</evidence>
<protein>
    <submittedName>
        <fullName evidence="1">Uncharacterized protein</fullName>
    </submittedName>
</protein>
<dbReference type="AlphaFoldDB" id="A0AAD8EK98"/>
<comment type="caution">
    <text evidence="1">The sequence shown here is derived from an EMBL/GenBank/DDBJ whole genome shotgun (WGS) entry which is preliminary data.</text>
</comment>
<sequence>MQLTGSSRKRSPSITASSHWIQAQKFSRARKSFSIVWDAIFSTTLSRDTMLASSHMDKLFQYALFVEVRLVGVKSCPCAVYRVLRHPASTNFTEDIATFKILSQE</sequence>
<proteinExistence type="predicted"/>
<gene>
    <name evidence="1" type="ORF">L9F63_015057</name>
</gene>